<protein>
    <submittedName>
        <fullName evidence="6">Uncharacterized protein</fullName>
    </submittedName>
</protein>
<reference evidence="6" key="1">
    <citation type="journal article" date="2023" name="PhytoFront">
        <title>Draft Genome Resources of Seven Strains of Tilletia horrida, Causal Agent of Kernel Smut of Rice.</title>
        <authorList>
            <person name="Khanal S."/>
            <person name="Antony Babu S."/>
            <person name="Zhou X.G."/>
        </authorList>
    </citation>
    <scope>NUCLEOTIDE SEQUENCE</scope>
    <source>
        <strain evidence="6">TX3</strain>
    </source>
</reference>
<comment type="caution">
    <text evidence="6">The sequence shown here is derived from an EMBL/GenBank/DDBJ whole genome shotgun (WGS) entry which is preliminary data.</text>
</comment>
<dbReference type="Proteomes" id="UP001176521">
    <property type="component" value="Unassembled WGS sequence"/>
</dbReference>
<feature type="region of interest" description="Disordered" evidence="5">
    <location>
        <begin position="210"/>
        <end position="366"/>
    </location>
</feature>
<accession>A0AAN6GD11</accession>
<evidence type="ECO:0000313" key="7">
    <source>
        <dbReference type="Proteomes" id="UP001176521"/>
    </source>
</evidence>
<name>A0AAN6GD11_9BASI</name>
<dbReference type="EMBL" id="JAPDMQ010000111">
    <property type="protein sequence ID" value="KAK0534686.1"/>
    <property type="molecule type" value="Genomic_DNA"/>
</dbReference>
<dbReference type="GO" id="GO:0003677">
    <property type="term" value="F:DNA binding"/>
    <property type="evidence" value="ECO:0007669"/>
    <property type="project" value="InterPro"/>
</dbReference>
<evidence type="ECO:0000313" key="6">
    <source>
        <dbReference type="EMBL" id="KAK0534686.1"/>
    </source>
</evidence>
<keyword evidence="2" id="KW-0240">DNA-directed RNA polymerase</keyword>
<proteinExistence type="predicted"/>
<dbReference type="PANTHER" id="PTHR13408:SF0">
    <property type="entry name" value="DNA-DIRECTED RNA POLYMERASE III SUBUNIT RPC4"/>
    <property type="match status" value="1"/>
</dbReference>
<feature type="compositionally biased region" description="Acidic residues" evidence="5">
    <location>
        <begin position="152"/>
        <end position="183"/>
    </location>
</feature>
<feature type="region of interest" description="Disordered" evidence="5">
    <location>
        <begin position="129"/>
        <end position="198"/>
    </location>
</feature>
<dbReference type="GO" id="GO:0005666">
    <property type="term" value="C:RNA polymerase III complex"/>
    <property type="evidence" value="ECO:0007669"/>
    <property type="project" value="InterPro"/>
</dbReference>
<evidence type="ECO:0000256" key="2">
    <source>
        <dbReference type="ARBA" id="ARBA00022478"/>
    </source>
</evidence>
<feature type="compositionally biased region" description="Low complexity" evidence="5">
    <location>
        <begin position="484"/>
        <end position="506"/>
    </location>
</feature>
<feature type="region of interest" description="Disordered" evidence="5">
    <location>
        <begin position="450"/>
        <end position="512"/>
    </location>
</feature>
<feature type="compositionally biased region" description="Low complexity" evidence="5">
    <location>
        <begin position="310"/>
        <end position="319"/>
    </location>
</feature>
<keyword evidence="7" id="KW-1185">Reference proteome</keyword>
<comment type="subcellular location">
    <subcellularLocation>
        <location evidence="1">Nucleus</location>
    </subcellularLocation>
</comment>
<keyword evidence="4" id="KW-0539">Nucleus</keyword>
<evidence type="ECO:0000256" key="1">
    <source>
        <dbReference type="ARBA" id="ARBA00004123"/>
    </source>
</evidence>
<feature type="compositionally biased region" description="Basic and acidic residues" evidence="5">
    <location>
        <begin position="242"/>
        <end position="255"/>
    </location>
</feature>
<feature type="compositionally biased region" description="Low complexity" evidence="5">
    <location>
        <begin position="284"/>
        <end position="298"/>
    </location>
</feature>
<dbReference type="Pfam" id="PF05132">
    <property type="entry name" value="RNA_pol_Rpc4"/>
    <property type="match status" value="1"/>
</dbReference>
<evidence type="ECO:0000256" key="4">
    <source>
        <dbReference type="ARBA" id="ARBA00023242"/>
    </source>
</evidence>
<feature type="region of interest" description="Disordered" evidence="5">
    <location>
        <begin position="32"/>
        <end position="95"/>
    </location>
</feature>
<gene>
    <name evidence="6" type="ORF">OC842_002554</name>
</gene>
<feature type="compositionally biased region" description="Low complexity" evidence="5">
    <location>
        <begin position="47"/>
        <end position="93"/>
    </location>
</feature>
<feature type="compositionally biased region" description="Basic and acidic residues" evidence="5">
    <location>
        <begin position="450"/>
        <end position="478"/>
    </location>
</feature>
<organism evidence="6 7">
    <name type="scientific">Tilletia horrida</name>
    <dbReference type="NCBI Taxonomy" id="155126"/>
    <lineage>
        <taxon>Eukaryota</taxon>
        <taxon>Fungi</taxon>
        <taxon>Dikarya</taxon>
        <taxon>Basidiomycota</taxon>
        <taxon>Ustilaginomycotina</taxon>
        <taxon>Exobasidiomycetes</taxon>
        <taxon>Tilletiales</taxon>
        <taxon>Tilletiaceae</taxon>
        <taxon>Tilletia</taxon>
    </lineage>
</organism>
<dbReference type="GO" id="GO:0042797">
    <property type="term" value="P:tRNA transcription by RNA polymerase III"/>
    <property type="evidence" value="ECO:0007669"/>
    <property type="project" value="TreeGrafter"/>
</dbReference>
<sequence>MTASGPFALGTGAIRAQRKAVSVGPIFAPNRAGAANASSGAAGGSSGNTITPGAGPSSSGSGPSGASGSKAAASGAAGSAPSSGSGAKTGSAPVIDIDSMPFSTDGLRIIEMQDVPLLDERAPAVIPRYDTRKANRTTRKPKKKEAVKAEDGMDEDADAEEGEDEVVDLSESDHEEEGPDDLAADFIPMEGRPSPENRLYLFQIPRPFPTFVKDPSYVPPKPEPQVKAEPGTEDVALLSGEGKSEDPSREDDGSKPEPMSEDGAESDGKKPARTSIVIPVRGEGSSAIVPGASSSSSSGAGGGGGGGGASAEAGPSSASNTLKPKRSVSFAPDTVGGPGAARDGRSPLVDDDDDVEVKGGGSRENKLWRGNPEGQIGEITVWRDGSVKLHFGDVVMDLSAALQHTFLQQIMALDDVAGKAYTLGEVHRKFIATPDIDYALADYEELRREEDEEEVRLRAEEEARAAEAERVAAEAAQRRRERAAAGSSAAAAAKSSAAATGSSRKGSTSRKG</sequence>
<feature type="compositionally biased region" description="Basic residues" evidence="5">
    <location>
        <begin position="134"/>
        <end position="143"/>
    </location>
</feature>
<dbReference type="InterPro" id="IPR007811">
    <property type="entry name" value="RPC4"/>
</dbReference>
<dbReference type="PANTHER" id="PTHR13408">
    <property type="entry name" value="DNA-DIRECTED RNA POLYMERASE III"/>
    <property type="match status" value="1"/>
</dbReference>
<dbReference type="AlphaFoldDB" id="A0AAN6GD11"/>
<feature type="compositionally biased region" description="Gly residues" evidence="5">
    <location>
        <begin position="299"/>
        <end position="309"/>
    </location>
</feature>
<evidence type="ECO:0000256" key="5">
    <source>
        <dbReference type="SAM" id="MobiDB-lite"/>
    </source>
</evidence>
<evidence type="ECO:0000256" key="3">
    <source>
        <dbReference type="ARBA" id="ARBA00023163"/>
    </source>
</evidence>
<keyword evidence="3" id="KW-0804">Transcription</keyword>